<dbReference type="Proteomes" id="UP001408594">
    <property type="component" value="Unassembled WGS sequence"/>
</dbReference>
<feature type="transmembrane region" description="Helical" evidence="1">
    <location>
        <begin position="113"/>
        <end position="134"/>
    </location>
</feature>
<dbReference type="EMBL" id="BAABRT010000010">
    <property type="protein sequence ID" value="GAA5525017.1"/>
    <property type="molecule type" value="Genomic_DNA"/>
</dbReference>
<feature type="transmembrane region" description="Helical" evidence="1">
    <location>
        <begin position="44"/>
        <end position="63"/>
    </location>
</feature>
<evidence type="ECO:0008006" key="4">
    <source>
        <dbReference type="Google" id="ProtNLM"/>
    </source>
</evidence>
<keyword evidence="3" id="KW-1185">Reference proteome</keyword>
<keyword evidence="1" id="KW-0472">Membrane</keyword>
<protein>
    <recommendedName>
        <fullName evidence="4">DUF1294 domain-containing protein</fullName>
    </recommendedName>
</protein>
<sequence>MPGRRQPAVTTRTPSRPQRQRRFALALVVGFFAGLTAAQAAGLLPWSIVCYYLALSLVAWLFYAADKRAAVVGLRRTPERTLHWLSLLGGWPGALLAQSYLRHKSSKTAFRLAYWLSVCLNLGALGYAVAAGGIERLYPLDDWLLGMSHGIASGVSAALR</sequence>
<organism evidence="2 3">
    <name type="scientific">Microbulbifer aestuariivivens</name>
    <dbReference type="NCBI Taxonomy" id="1908308"/>
    <lineage>
        <taxon>Bacteria</taxon>
        <taxon>Pseudomonadati</taxon>
        <taxon>Pseudomonadota</taxon>
        <taxon>Gammaproteobacteria</taxon>
        <taxon>Cellvibrionales</taxon>
        <taxon>Microbulbiferaceae</taxon>
        <taxon>Microbulbifer</taxon>
    </lineage>
</organism>
<proteinExistence type="predicted"/>
<evidence type="ECO:0000313" key="2">
    <source>
        <dbReference type="EMBL" id="GAA5525017.1"/>
    </source>
</evidence>
<keyword evidence="1" id="KW-1133">Transmembrane helix</keyword>
<comment type="caution">
    <text evidence="2">The sequence shown here is derived from an EMBL/GenBank/DDBJ whole genome shotgun (WGS) entry which is preliminary data.</text>
</comment>
<gene>
    <name evidence="2" type="ORF">Maes01_01577</name>
</gene>
<dbReference type="Pfam" id="PF06961">
    <property type="entry name" value="DUF1294"/>
    <property type="match status" value="1"/>
</dbReference>
<keyword evidence="1" id="KW-0812">Transmembrane</keyword>
<reference evidence="2 3" key="1">
    <citation type="submission" date="2024-02" db="EMBL/GenBank/DDBJ databases">
        <title>Microbulbifer aestuariivivens NBRC 112533.</title>
        <authorList>
            <person name="Ichikawa N."/>
            <person name="Katano-Makiyama Y."/>
            <person name="Hidaka K."/>
        </authorList>
    </citation>
    <scope>NUCLEOTIDE SEQUENCE [LARGE SCALE GENOMIC DNA]</scope>
    <source>
        <strain evidence="2 3">NBRC 112533</strain>
    </source>
</reference>
<name>A0ABP9WP79_9GAMM</name>
<evidence type="ECO:0000256" key="1">
    <source>
        <dbReference type="SAM" id="Phobius"/>
    </source>
</evidence>
<dbReference type="InterPro" id="IPR010718">
    <property type="entry name" value="DUF1294"/>
</dbReference>
<accession>A0ABP9WP79</accession>
<evidence type="ECO:0000313" key="3">
    <source>
        <dbReference type="Proteomes" id="UP001408594"/>
    </source>
</evidence>
<feature type="transmembrane region" description="Helical" evidence="1">
    <location>
        <begin position="21"/>
        <end position="38"/>
    </location>
</feature>